<evidence type="ECO:0000313" key="1">
    <source>
        <dbReference type="EMBL" id="KAL2782893.1"/>
    </source>
</evidence>
<dbReference type="Proteomes" id="UP001610563">
    <property type="component" value="Unassembled WGS sequence"/>
</dbReference>
<reference evidence="1 2" key="1">
    <citation type="submission" date="2024-07" db="EMBL/GenBank/DDBJ databases">
        <title>Section-level genome sequencing and comparative genomics of Aspergillus sections Usti and Cavernicolus.</title>
        <authorList>
            <consortium name="Lawrence Berkeley National Laboratory"/>
            <person name="Nybo J.L."/>
            <person name="Vesth T.C."/>
            <person name="Theobald S."/>
            <person name="Frisvad J.C."/>
            <person name="Larsen T.O."/>
            <person name="Kjaerboelling I."/>
            <person name="Rothschild-Mancinelli K."/>
            <person name="Lyhne E.K."/>
            <person name="Kogle M.E."/>
            <person name="Barry K."/>
            <person name="Clum A."/>
            <person name="Na H."/>
            <person name="Ledsgaard L."/>
            <person name="Lin J."/>
            <person name="Lipzen A."/>
            <person name="Kuo A."/>
            <person name="Riley R."/>
            <person name="Mondo S."/>
            <person name="Labutti K."/>
            <person name="Haridas S."/>
            <person name="Pangalinan J."/>
            <person name="Salamov A.A."/>
            <person name="Simmons B.A."/>
            <person name="Magnuson J.K."/>
            <person name="Chen J."/>
            <person name="Drula E."/>
            <person name="Henrissat B."/>
            <person name="Wiebenga A."/>
            <person name="Lubbers R.J."/>
            <person name="Gomes A.C."/>
            <person name="Makela M.R."/>
            <person name="Stajich J."/>
            <person name="Grigoriev I.V."/>
            <person name="Mortensen U.H."/>
            <person name="De Vries R.P."/>
            <person name="Baker S.E."/>
            <person name="Andersen M.R."/>
        </authorList>
    </citation>
    <scope>NUCLEOTIDE SEQUENCE [LARGE SCALE GENOMIC DNA]</scope>
    <source>
        <strain evidence="1 2">CBS 209.92</strain>
    </source>
</reference>
<protein>
    <submittedName>
        <fullName evidence="1">Uncharacterized protein</fullName>
    </submittedName>
</protein>
<proteinExistence type="predicted"/>
<organism evidence="1 2">
    <name type="scientific">Aspergillus keveii</name>
    <dbReference type="NCBI Taxonomy" id="714993"/>
    <lineage>
        <taxon>Eukaryota</taxon>
        <taxon>Fungi</taxon>
        <taxon>Dikarya</taxon>
        <taxon>Ascomycota</taxon>
        <taxon>Pezizomycotina</taxon>
        <taxon>Eurotiomycetes</taxon>
        <taxon>Eurotiomycetidae</taxon>
        <taxon>Eurotiales</taxon>
        <taxon>Aspergillaceae</taxon>
        <taxon>Aspergillus</taxon>
        <taxon>Aspergillus subgen. Nidulantes</taxon>
    </lineage>
</organism>
<comment type="caution">
    <text evidence="1">The sequence shown here is derived from an EMBL/GenBank/DDBJ whole genome shotgun (WGS) entry which is preliminary data.</text>
</comment>
<dbReference type="EMBL" id="JBFTWV010000300">
    <property type="protein sequence ID" value="KAL2782893.1"/>
    <property type="molecule type" value="Genomic_DNA"/>
</dbReference>
<accession>A0ABR4FIK2</accession>
<name>A0ABR4FIK2_9EURO</name>
<keyword evidence="2" id="KW-1185">Reference proteome</keyword>
<evidence type="ECO:0000313" key="2">
    <source>
        <dbReference type="Proteomes" id="UP001610563"/>
    </source>
</evidence>
<gene>
    <name evidence="1" type="ORF">BJX66DRAFT_155235</name>
</gene>
<sequence>MLRFKYPFCFSLFKIRSIPNKPDISHVNLKPAKKCFVAITNCRMCERSIKKRLEDLNQGSPGSRAYPRPFSMTHRCANILAVGVSFLGPLEY</sequence>